<gene>
    <name evidence="1" type="ORF">PACLA_8A080410</name>
</gene>
<dbReference type="AlphaFoldDB" id="A0A7D9DMJ5"/>
<accession>A0A7D9DMJ5</accession>
<dbReference type="SUPFAM" id="SSF55166">
    <property type="entry name" value="Hedgehog/DD-peptidase"/>
    <property type="match status" value="1"/>
</dbReference>
<dbReference type="Gene3D" id="3.30.1380.10">
    <property type="match status" value="1"/>
</dbReference>
<evidence type="ECO:0000313" key="1">
    <source>
        <dbReference type="EMBL" id="CAB3989270.1"/>
    </source>
</evidence>
<comment type="caution">
    <text evidence="1">The sequence shown here is derived from an EMBL/GenBank/DDBJ whole genome shotgun (WGS) entry which is preliminary data.</text>
</comment>
<dbReference type="OrthoDB" id="6252479at2759"/>
<dbReference type="GO" id="GO:0007267">
    <property type="term" value="P:cell-cell signaling"/>
    <property type="evidence" value="ECO:0007669"/>
    <property type="project" value="InterPro"/>
</dbReference>
<sequence>MRYQDWWILAIWCILLLIAEISSSGPKELLLGDKFPNKSETEICGTIREVIQRNSGRFRRNLIRNTNDQVDYINEDARWMTSRTKGKLDVLASLVISKWKNGTVRVIQAWTDQVVASDPTSLHYEGRPLYIL</sequence>
<evidence type="ECO:0000313" key="2">
    <source>
        <dbReference type="Proteomes" id="UP001152795"/>
    </source>
</evidence>
<dbReference type="Pfam" id="PF01085">
    <property type="entry name" value="HH_signal"/>
    <property type="match status" value="1"/>
</dbReference>
<organism evidence="1 2">
    <name type="scientific">Paramuricea clavata</name>
    <name type="common">Red gorgonian</name>
    <name type="synonym">Violescent sea-whip</name>
    <dbReference type="NCBI Taxonomy" id="317549"/>
    <lineage>
        <taxon>Eukaryota</taxon>
        <taxon>Metazoa</taxon>
        <taxon>Cnidaria</taxon>
        <taxon>Anthozoa</taxon>
        <taxon>Octocorallia</taxon>
        <taxon>Malacalcyonacea</taxon>
        <taxon>Plexauridae</taxon>
        <taxon>Paramuricea</taxon>
    </lineage>
</organism>
<dbReference type="EMBL" id="CACRXK020001454">
    <property type="protein sequence ID" value="CAB3989270.1"/>
    <property type="molecule type" value="Genomic_DNA"/>
</dbReference>
<protein>
    <submittedName>
        <fullName evidence="1">Protocadherin Fat 4-like</fullName>
    </submittedName>
</protein>
<name>A0A7D9DMJ5_PARCT</name>
<dbReference type="InterPro" id="IPR009045">
    <property type="entry name" value="Zn_M74/Hedgehog-like"/>
</dbReference>
<keyword evidence="2" id="KW-1185">Reference proteome</keyword>
<dbReference type="Proteomes" id="UP001152795">
    <property type="component" value="Unassembled WGS sequence"/>
</dbReference>
<reference evidence="1" key="1">
    <citation type="submission" date="2020-04" db="EMBL/GenBank/DDBJ databases">
        <authorList>
            <person name="Alioto T."/>
            <person name="Alioto T."/>
            <person name="Gomez Garrido J."/>
        </authorList>
    </citation>
    <scope>NUCLEOTIDE SEQUENCE</scope>
    <source>
        <strain evidence="1">A484AB</strain>
    </source>
</reference>
<proteinExistence type="predicted"/>
<dbReference type="InterPro" id="IPR000320">
    <property type="entry name" value="Hedgehog_signalling_dom"/>
</dbReference>